<dbReference type="EMBL" id="QICD01000006">
    <property type="protein sequence ID" value="RNL46010.1"/>
    <property type="molecule type" value="Genomic_DNA"/>
</dbReference>
<keyword evidence="3" id="KW-1185">Reference proteome</keyword>
<protein>
    <recommendedName>
        <fullName evidence="4">DUF3801 domain-containing protein</fullName>
    </recommendedName>
</protein>
<gene>
    <name evidence="2" type="ORF">DMP08_04680</name>
</gene>
<dbReference type="RefSeq" id="WP_123191816.1">
    <property type="nucleotide sequence ID" value="NZ_QICD01000006.1"/>
</dbReference>
<evidence type="ECO:0008006" key="4">
    <source>
        <dbReference type="Google" id="ProtNLM"/>
    </source>
</evidence>
<evidence type="ECO:0000313" key="3">
    <source>
        <dbReference type="Proteomes" id="UP000278632"/>
    </source>
</evidence>
<reference evidence="3" key="1">
    <citation type="submission" date="2018-05" db="EMBL/GenBank/DDBJ databases">
        <title>Genome Sequencing of selected type strains of the family Eggerthellaceae.</title>
        <authorList>
            <person name="Danylec N."/>
            <person name="Stoll D.A."/>
            <person name="Doetsch A."/>
            <person name="Huch M."/>
        </authorList>
    </citation>
    <scope>NUCLEOTIDE SEQUENCE [LARGE SCALE GENOMIC DNA]</scope>
    <source>
        <strain evidence="3">DSM 16106</strain>
    </source>
</reference>
<feature type="compositionally biased region" description="Basic and acidic residues" evidence="1">
    <location>
        <begin position="125"/>
        <end position="158"/>
    </location>
</feature>
<sequence length="192" mass="21472">MPSDFGDESGEKLFDWMLDIGQTAGQDAMHAAAKKLTVALKHVKGDLDAKEGSPEWASLNLDELTQVENYDSIKQILNKHLDDAGVEHRFFTDQRSGKQSLLFRHEDAGKVDRVLEELIDDARASLEKADQTLNKGSERAETKKKETSRDSEPLEKRTARTRVSAAALEAERGRGKGRAPERADRAQELRTK</sequence>
<evidence type="ECO:0000313" key="2">
    <source>
        <dbReference type="EMBL" id="RNL46010.1"/>
    </source>
</evidence>
<dbReference type="AlphaFoldDB" id="A0A3N0BEA9"/>
<evidence type="ECO:0000256" key="1">
    <source>
        <dbReference type="SAM" id="MobiDB-lite"/>
    </source>
</evidence>
<proteinExistence type="predicted"/>
<feature type="region of interest" description="Disordered" evidence="1">
    <location>
        <begin position="125"/>
        <end position="192"/>
    </location>
</feature>
<accession>A0A3N0BEA9</accession>
<name>A0A3N0BEA9_9ACTN</name>
<dbReference type="OrthoDB" id="3176377at2"/>
<feature type="compositionally biased region" description="Basic and acidic residues" evidence="1">
    <location>
        <begin position="169"/>
        <end position="192"/>
    </location>
</feature>
<dbReference type="Proteomes" id="UP000278632">
    <property type="component" value="Unassembled WGS sequence"/>
</dbReference>
<organism evidence="2 3">
    <name type="scientific">Paraeggerthella hongkongensis</name>
    <dbReference type="NCBI Taxonomy" id="230658"/>
    <lineage>
        <taxon>Bacteria</taxon>
        <taxon>Bacillati</taxon>
        <taxon>Actinomycetota</taxon>
        <taxon>Coriobacteriia</taxon>
        <taxon>Eggerthellales</taxon>
        <taxon>Eggerthellaceae</taxon>
        <taxon>Paraeggerthella</taxon>
    </lineage>
</organism>
<comment type="caution">
    <text evidence="2">The sequence shown here is derived from an EMBL/GenBank/DDBJ whole genome shotgun (WGS) entry which is preliminary data.</text>
</comment>